<dbReference type="AlphaFoldDB" id="A0A809SEF4"/>
<keyword evidence="1" id="KW-0732">Signal</keyword>
<dbReference type="KEGG" id="npy:NPRO_14690"/>
<feature type="chain" id="PRO_5035181013" description="DUF1579 domain-containing protein" evidence="1">
    <location>
        <begin position="20"/>
        <end position="180"/>
    </location>
</feature>
<dbReference type="EMBL" id="AP021858">
    <property type="protein sequence ID" value="BBO23874.1"/>
    <property type="molecule type" value="Genomic_DNA"/>
</dbReference>
<accession>A0A809SEF4</accession>
<reference evidence="2" key="1">
    <citation type="journal article" name="DNA Res.">
        <title>The physiological potential of anammox bacteria as revealed by their core genome structure.</title>
        <authorList>
            <person name="Okubo T."/>
            <person name="Toyoda A."/>
            <person name="Fukuhara K."/>
            <person name="Uchiyama I."/>
            <person name="Harigaya Y."/>
            <person name="Kuroiwa M."/>
            <person name="Suzuki T."/>
            <person name="Murakami Y."/>
            <person name="Suwa Y."/>
            <person name="Takami H."/>
        </authorList>
    </citation>
    <scope>NUCLEOTIDE SEQUENCE</scope>
    <source>
        <strain evidence="2">317325-2</strain>
    </source>
</reference>
<feature type="signal peptide" evidence="1">
    <location>
        <begin position="1"/>
        <end position="19"/>
    </location>
</feature>
<proteinExistence type="predicted"/>
<dbReference type="InterPro" id="IPR011473">
    <property type="entry name" value="DUF1579"/>
</dbReference>
<organism evidence="2 3">
    <name type="scientific">Candidatus Nitrosymbiomonas proteolyticus</name>
    <dbReference type="NCBI Taxonomy" id="2608984"/>
    <lineage>
        <taxon>Bacteria</taxon>
        <taxon>Bacillati</taxon>
        <taxon>Armatimonadota</taxon>
        <taxon>Armatimonadota incertae sedis</taxon>
        <taxon>Candidatus Nitrosymbiomonas</taxon>
    </lineage>
</organism>
<dbReference type="Pfam" id="PF07617">
    <property type="entry name" value="DUF1579"/>
    <property type="match status" value="1"/>
</dbReference>
<evidence type="ECO:0000256" key="1">
    <source>
        <dbReference type="SAM" id="SignalP"/>
    </source>
</evidence>
<name>A0A809SEF4_9BACT</name>
<dbReference type="Proteomes" id="UP000662873">
    <property type="component" value="Chromosome"/>
</dbReference>
<protein>
    <recommendedName>
        <fullName evidence="4">DUF1579 domain-containing protein</fullName>
    </recommendedName>
</protein>
<sequence length="180" mass="20004">MRNSILSVLLVFSATLSVAQEDPSMMMPPPPELNQLWFLLGDFEGPIKMSMNPGAPPLETQARVKAVKTLGGMWLEMFHSFDMEGTEMTGRMLLTYEPSKKKYVSYWFDSAAPGAMTMTGSVKGQTLIMISDPVEMPGMPGKVTLRATWSMKSATDVKFVLEMKTAGKWGVFIESVYSRK</sequence>
<gene>
    <name evidence="2" type="ORF">NPRO_14690</name>
</gene>
<evidence type="ECO:0008006" key="4">
    <source>
        <dbReference type="Google" id="ProtNLM"/>
    </source>
</evidence>
<evidence type="ECO:0000313" key="3">
    <source>
        <dbReference type="Proteomes" id="UP000662873"/>
    </source>
</evidence>
<evidence type="ECO:0000313" key="2">
    <source>
        <dbReference type="EMBL" id="BBO23874.1"/>
    </source>
</evidence>